<evidence type="ECO:0000256" key="1">
    <source>
        <dbReference type="SAM" id="SignalP"/>
    </source>
</evidence>
<proteinExistence type="predicted"/>
<dbReference type="EMBL" id="LT853697">
    <property type="protein sequence ID" value="SMQ52110.1"/>
    <property type="molecule type" value="Genomic_DNA"/>
</dbReference>
<keyword evidence="3" id="KW-1185">Reference proteome</keyword>
<sequence length="69" mass="7039">MKIYAFLALAVALGVNGLSINSRNPNDGGIAEDRGKGSSCGHRGHICGSCCPGLQCEDVGAPDGNKYCV</sequence>
<feature type="chain" id="PRO_5013253927" evidence="1">
    <location>
        <begin position="18"/>
        <end position="69"/>
    </location>
</feature>
<dbReference type="AlphaFoldDB" id="A0A1X7RXX3"/>
<dbReference type="Proteomes" id="UP000215127">
    <property type="component" value="Chromosome 6"/>
</dbReference>
<evidence type="ECO:0000313" key="2">
    <source>
        <dbReference type="EMBL" id="SMQ52110.1"/>
    </source>
</evidence>
<accession>A0A1X7RXX3</accession>
<keyword evidence="1" id="KW-0732">Signal</keyword>
<gene>
    <name evidence="2" type="ORF">ZT3D7_G7263</name>
</gene>
<feature type="signal peptide" evidence="1">
    <location>
        <begin position="1"/>
        <end position="17"/>
    </location>
</feature>
<evidence type="ECO:0000313" key="3">
    <source>
        <dbReference type="Proteomes" id="UP000215127"/>
    </source>
</evidence>
<reference evidence="2 3" key="1">
    <citation type="submission" date="2016-06" db="EMBL/GenBank/DDBJ databases">
        <authorList>
            <person name="Kjaerup R.B."/>
            <person name="Dalgaard T.S."/>
            <person name="Juul-Madsen H.R."/>
        </authorList>
    </citation>
    <scope>NUCLEOTIDE SEQUENCE [LARGE SCALE GENOMIC DNA]</scope>
</reference>
<protein>
    <submittedName>
        <fullName evidence="2">Uncharacterized protein</fullName>
    </submittedName>
</protein>
<organism evidence="2 3">
    <name type="scientific">Zymoseptoria tritici (strain ST99CH_3D7)</name>
    <dbReference type="NCBI Taxonomy" id="1276538"/>
    <lineage>
        <taxon>Eukaryota</taxon>
        <taxon>Fungi</taxon>
        <taxon>Dikarya</taxon>
        <taxon>Ascomycota</taxon>
        <taxon>Pezizomycotina</taxon>
        <taxon>Dothideomycetes</taxon>
        <taxon>Dothideomycetidae</taxon>
        <taxon>Mycosphaerellales</taxon>
        <taxon>Mycosphaerellaceae</taxon>
        <taxon>Zymoseptoria</taxon>
    </lineage>
</organism>
<name>A0A1X7RXX3_ZYMT9</name>